<name>A0AAQ3UT44_PASNO</name>
<evidence type="ECO:0000313" key="3">
    <source>
        <dbReference type="Proteomes" id="UP001341281"/>
    </source>
</evidence>
<evidence type="ECO:0000313" key="2">
    <source>
        <dbReference type="EMBL" id="WVZ94989.1"/>
    </source>
</evidence>
<proteinExistence type="predicted"/>
<reference evidence="2 3" key="1">
    <citation type="submission" date="2024-02" db="EMBL/GenBank/DDBJ databases">
        <title>High-quality chromosome-scale genome assembly of Pensacola bahiagrass (Paspalum notatum Flugge var. saurae).</title>
        <authorList>
            <person name="Vega J.M."/>
            <person name="Podio M."/>
            <person name="Orjuela J."/>
            <person name="Siena L.A."/>
            <person name="Pessino S.C."/>
            <person name="Combes M.C."/>
            <person name="Mariac C."/>
            <person name="Albertini E."/>
            <person name="Pupilli F."/>
            <person name="Ortiz J.P.A."/>
            <person name="Leblanc O."/>
        </authorList>
    </citation>
    <scope>NUCLEOTIDE SEQUENCE [LARGE SCALE GENOMIC DNA]</scope>
    <source>
        <strain evidence="2">R1</strain>
        <tissue evidence="2">Leaf</tissue>
    </source>
</reference>
<dbReference type="EMBL" id="CP144753">
    <property type="protein sequence ID" value="WVZ94989.1"/>
    <property type="molecule type" value="Genomic_DNA"/>
</dbReference>
<organism evidence="2 3">
    <name type="scientific">Paspalum notatum var. saurae</name>
    <dbReference type="NCBI Taxonomy" id="547442"/>
    <lineage>
        <taxon>Eukaryota</taxon>
        <taxon>Viridiplantae</taxon>
        <taxon>Streptophyta</taxon>
        <taxon>Embryophyta</taxon>
        <taxon>Tracheophyta</taxon>
        <taxon>Spermatophyta</taxon>
        <taxon>Magnoliopsida</taxon>
        <taxon>Liliopsida</taxon>
        <taxon>Poales</taxon>
        <taxon>Poaceae</taxon>
        <taxon>PACMAD clade</taxon>
        <taxon>Panicoideae</taxon>
        <taxon>Andropogonodae</taxon>
        <taxon>Paspaleae</taxon>
        <taxon>Paspalinae</taxon>
        <taxon>Paspalum</taxon>
    </lineage>
</organism>
<dbReference type="AlphaFoldDB" id="A0AAQ3UT44"/>
<dbReference type="Proteomes" id="UP001341281">
    <property type="component" value="Chromosome 09"/>
</dbReference>
<sequence length="272" mass="29729">MGSYGRRISHPRRPSFSEARRISRQRHSPVLFRARRLPPWPGPECRRPHALLPPALHSTPAAASIIAHRRGRNKRAAAESDHRHVLHRPRAARPLASSPLPPVGLLAYEEATDPAGVPLPPASLQGPPRLHRLSPLSAGRRGVGGAAALGRPLHIQPLLCVSRSPTHLLAPMPAYNAAEQRPPSLHDATTVVPCVLMKELLLPKLQVIAASLPLPRQAEENLGDIKSLSNLLFLVFLCSDYQSLIIVLLTHLRILFISLPITFPCLIEPSIS</sequence>
<accession>A0AAQ3UT44</accession>
<gene>
    <name evidence="2" type="ORF">U9M48_040805</name>
</gene>
<feature type="region of interest" description="Disordered" evidence="1">
    <location>
        <begin position="1"/>
        <end position="24"/>
    </location>
</feature>
<keyword evidence="3" id="KW-1185">Reference proteome</keyword>
<protein>
    <submittedName>
        <fullName evidence="2">Uncharacterized protein</fullName>
    </submittedName>
</protein>
<evidence type="ECO:0000256" key="1">
    <source>
        <dbReference type="SAM" id="MobiDB-lite"/>
    </source>
</evidence>